<dbReference type="InterPro" id="IPR036388">
    <property type="entry name" value="WH-like_DNA-bd_sf"/>
</dbReference>
<dbReference type="EMBL" id="JAPFQI010000004">
    <property type="protein sequence ID" value="MCW8085576.1"/>
    <property type="molecule type" value="Genomic_DNA"/>
</dbReference>
<keyword evidence="7" id="KW-1185">Reference proteome</keyword>
<accession>A0ABT3NTT8</accession>
<dbReference type="PROSITE" id="PS51077">
    <property type="entry name" value="HTH_ICLR"/>
    <property type="match status" value="1"/>
</dbReference>
<dbReference type="InterPro" id="IPR029016">
    <property type="entry name" value="GAF-like_dom_sf"/>
</dbReference>
<feature type="domain" description="HTH iclR-type" evidence="4">
    <location>
        <begin position="32"/>
        <end position="95"/>
    </location>
</feature>
<dbReference type="RefSeq" id="WP_368044679.1">
    <property type="nucleotide sequence ID" value="NZ_JAPFQI010000004.1"/>
</dbReference>
<dbReference type="PANTHER" id="PTHR30136:SF39">
    <property type="entry name" value="TRANSCRIPTIONAL REGULATORY PROTEIN"/>
    <property type="match status" value="1"/>
</dbReference>
<reference evidence="6 7" key="1">
    <citation type="submission" date="2022-10" db="EMBL/GenBank/DDBJ databases">
        <title>Roseococcus glaciei nov., sp. nov., isolated from glacier.</title>
        <authorList>
            <person name="Liu Q."/>
            <person name="Xin Y.-H."/>
        </authorList>
    </citation>
    <scope>NUCLEOTIDE SEQUENCE [LARGE SCALE GENOMIC DNA]</scope>
    <source>
        <strain evidence="6 7">MDT2-1-1</strain>
    </source>
</reference>
<feature type="domain" description="IclR-ED" evidence="5">
    <location>
        <begin position="96"/>
        <end position="280"/>
    </location>
</feature>
<evidence type="ECO:0000256" key="2">
    <source>
        <dbReference type="ARBA" id="ARBA00023125"/>
    </source>
</evidence>
<sequence>MPPDPKGGNGIEAQRVHIVKIHTERPRTASGTQTLARAFSLLRATASQPRVGRRLVELAEECGLERPTAHRILQGLVAEGVVVQDRETRRYRLGPLLQELGLAAKPQTPVLEAWRPLLEGVARDTGQTAFLTVRSGFDGVCLDRQEGAFPVKVLVLEPGRRRPLGIGAGGMALFAFEGAPERERILAANADRLALDWPGYSPEEIARRARTTRRLGHALHEVQEMRGIRSVAVPILAPSHRPLGAFSVSALSSVLKGERLAATIDILRRAAEKAALIAVES</sequence>
<dbReference type="InterPro" id="IPR014757">
    <property type="entry name" value="Tscrpt_reg_IclR_C"/>
</dbReference>
<organism evidence="6 7">
    <name type="scientific">Sabulicella glaciei</name>
    <dbReference type="NCBI Taxonomy" id="2984948"/>
    <lineage>
        <taxon>Bacteria</taxon>
        <taxon>Pseudomonadati</taxon>
        <taxon>Pseudomonadota</taxon>
        <taxon>Alphaproteobacteria</taxon>
        <taxon>Acetobacterales</taxon>
        <taxon>Acetobacteraceae</taxon>
        <taxon>Sabulicella</taxon>
    </lineage>
</organism>
<dbReference type="Proteomes" id="UP001526430">
    <property type="component" value="Unassembled WGS sequence"/>
</dbReference>
<protein>
    <submittedName>
        <fullName evidence="6">IclR family transcriptional regulator</fullName>
    </submittedName>
</protein>
<dbReference type="SMART" id="SM00346">
    <property type="entry name" value="HTH_ICLR"/>
    <property type="match status" value="1"/>
</dbReference>
<gene>
    <name evidence="6" type="ORF">OF850_08065</name>
</gene>
<keyword evidence="2" id="KW-0238">DNA-binding</keyword>
<dbReference type="Gene3D" id="3.30.450.40">
    <property type="match status" value="1"/>
</dbReference>
<dbReference type="PROSITE" id="PS51078">
    <property type="entry name" value="ICLR_ED"/>
    <property type="match status" value="1"/>
</dbReference>
<dbReference type="InterPro" id="IPR050707">
    <property type="entry name" value="HTH_MetabolicPath_Reg"/>
</dbReference>
<evidence type="ECO:0000259" key="4">
    <source>
        <dbReference type="PROSITE" id="PS51077"/>
    </source>
</evidence>
<dbReference type="Pfam" id="PF09339">
    <property type="entry name" value="HTH_IclR"/>
    <property type="match status" value="1"/>
</dbReference>
<dbReference type="PANTHER" id="PTHR30136">
    <property type="entry name" value="HELIX-TURN-HELIX TRANSCRIPTIONAL REGULATOR, ICLR FAMILY"/>
    <property type="match status" value="1"/>
</dbReference>
<dbReference type="SUPFAM" id="SSF46785">
    <property type="entry name" value="Winged helix' DNA-binding domain"/>
    <property type="match status" value="1"/>
</dbReference>
<comment type="caution">
    <text evidence="6">The sequence shown here is derived from an EMBL/GenBank/DDBJ whole genome shotgun (WGS) entry which is preliminary data.</text>
</comment>
<evidence type="ECO:0000259" key="5">
    <source>
        <dbReference type="PROSITE" id="PS51078"/>
    </source>
</evidence>
<dbReference type="Pfam" id="PF01614">
    <property type="entry name" value="IclR_C"/>
    <property type="match status" value="1"/>
</dbReference>
<name>A0ABT3NTT8_9PROT</name>
<keyword evidence="1" id="KW-0805">Transcription regulation</keyword>
<dbReference type="SUPFAM" id="SSF55781">
    <property type="entry name" value="GAF domain-like"/>
    <property type="match status" value="1"/>
</dbReference>
<dbReference type="InterPro" id="IPR036390">
    <property type="entry name" value="WH_DNA-bd_sf"/>
</dbReference>
<dbReference type="InterPro" id="IPR005471">
    <property type="entry name" value="Tscrpt_reg_IclR_N"/>
</dbReference>
<evidence type="ECO:0000313" key="7">
    <source>
        <dbReference type="Proteomes" id="UP001526430"/>
    </source>
</evidence>
<evidence type="ECO:0000256" key="3">
    <source>
        <dbReference type="ARBA" id="ARBA00023163"/>
    </source>
</evidence>
<dbReference type="Gene3D" id="1.10.10.10">
    <property type="entry name" value="Winged helix-like DNA-binding domain superfamily/Winged helix DNA-binding domain"/>
    <property type="match status" value="1"/>
</dbReference>
<proteinExistence type="predicted"/>
<keyword evidence="3" id="KW-0804">Transcription</keyword>
<evidence type="ECO:0000313" key="6">
    <source>
        <dbReference type="EMBL" id="MCW8085576.1"/>
    </source>
</evidence>
<evidence type="ECO:0000256" key="1">
    <source>
        <dbReference type="ARBA" id="ARBA00023015"/>
    </source>
</evidence>